<proteinExistence type="predicted"/>
<sequence>MSVTSLIPDSLFMDYSVSLFCKSKNNKVCTQ</sequence>
<evidence type="ECO:0000313" key="1">
    <source>
        <dbReference type="EMBL" id="DAD69635.1"/>
    </source>
</evidence>
<organism evidence="1">
    <name type="scientific">Siphoviridae sp. ctlHU7</name>
    <dbReference type="NCBI Taxonomy" id="2827588"/>
    <lineage>
        <taxon>Viruses</taxon>
        <taxon>Duplodnaviria</taxon>
        <taxon>Heunggongvirae</taxon>
        <taxon>Uroviricota</taxon>
        <taxon>Caudoviricetes</taxon>
    </lineage>
</organism>
<reference evidence="1" key="1">
    <citation type="journal article" date="2021" name="Proc. Natl. Acad. Sci. U.S.A.">
        <title>A Catalog of Tens of Thousands of Viruses from Human Metagenomes Reveals Hidden Associations with Chronic Diseases.</title>
        <authorList>
            <person name="Tisza M.J."/>
            <person name="Buck C.B."/>
        </authorList>
    </citation>
    <scope>NUCLEOTIDE SEQUENCE</scope>
    <source>
        <strain evidence="1">CtlHU7</strain>
    </source>
</reference>
<dbReference type="EMBL" id="BK015853">
    <property type="protein sequence ID" value="DAD69635.1"/>
    <property type="molecule type" value="Genomic_DNA"/>
</dbReference>
<name>A0A8S5LIL0_9CAUD</name>
<protein>
    <submittedName>
        <fullName evidence="1">Uncharacterized protein</fullName>
    </submittedName>
</protein>
<accession>A0A8S5LIL0</accession>